<evidence type="ECO:0000256" key="1">
    <source>
        <dbReference type="ARBA" id="ARBA00010835"/>
    </source>
</evidence>
<dbReference type="Gene3D" id="3.30.160.20">
    <property type="match status" value="1"/>
</dbReference>
<dbReference type="SMART" id="SM00937">
    <property type="entry name" value="PCRF"/>
    <property type="match status" value="1"/>
</dbReference>
<dbReference type="AlphaFoldDB" id="A0A7J7IH84"/>
<protein>
    <recommendedName>
        <fullName evidence="3">Prokaryotic-type class I peptide chain release factors domain-containing protein</fullName>
    </recommendedName>
</protein>
<evidence type="ECO:0000256" key="2">
    <source>
        <dbReference type="ARBA" id="ARBA00022917"/>
    </source>
</evidence>
<dbReference type="PANTHER" id="PTHR43116">
    <property type="entry name" value="PEPTIDE CHAIN RELEASE FACTOR 2"/>
    <property type="match status" value="1"/>
</dbReference>
<evidence type="ECO:0000259" key="3">
    <source>
        <dbReference type="PROSITE" id="PS00745"/>
    </source>
</evidence>
<sequence length="306" mass="33496">MALLHSASTRGEDTAEDNDGHRSCLLEIRAGAGGTEAMDWCSMLLRMYQRWAESAASRMIRFKEVKVTDESPGEVAGLRYAALLIRSGADGMALATAWLRNEAGVHRLVRNSPFDASRRRHTSFASVSITPLLDDEEIESEEAQALSLSPDDLILETMRSSGAGGQHVNKTDSAVRITHKPSGIVVTCRSERSQHQNRARALHVLRSKLRERYLRERRERQASMMRQGGRAGFGSADRLIRSYILSPFTLVKDIRSGLETSDAIGVLDGGDALHEMLRAALAVPLDGCDSSLESHDPTSNGLGTDP</sequence>
<accession>A0A7J7IH84</accession>
<dbReference type="Pfam" id="PF03462">
    <property type="entry name" value="PCRF"/>
    <property type="match status" value="1"/>
</dbReference>
<dbReference type="EMBL" id="VWRR01000012">
    <property type="protein sequence ID" value="KAF6001877.1"/>
    <property type="molecule type" value="Genomic_DNA"/>
</dbReference>
<keyword evidence="2" id="KW-0648">Protein biosynthesis</keyword>
<dbReference type="GO" id="GO:0005737">
    <property type="term" value="C:cytoplasm"/>
    <property type="evidence" value="ECO:0007669"/>
    <property type="project" value="UniProtKB-ARBA"/>
</dbReference>
<organism evidence="4 5">
    <name type="scientific">Cyanidiococcus yangmingshanensis</name>
    <dbReference type="NCBI Taxonomy" id="2690220"/>
    <lineage>
        <taxon>Eukaryota</taxon>
        <taxon>Rhodophyta</taxon>
        <taxon>Bangiophyceae</taxon>
        <taxon>Cyanidiales</taxon>
        <taxon>Cyanidiaceae</taxon>
        <taxon>Cyanidiococcus</taxon>
    </lineage>
</organism>
<dbReference type="FunFam" id="3.30.160.20:FF:000004">
    <property type="entry name" value="Peptide chain release factor 1"/>
    <property type="match status" value="1"/>
</dbReference>
<gene>
    <name evidence="4" type="ORF">F1559_000688</name>
</gene>
<dbReference type="Pfam" id="PF00472">
    <property type="entry name" value="RF-1"/>
    <property type="match status" value="1"/>
</dbReference>
<dbReference type="InterPro" id="IPR000352">
    <property type="entry name" value="Pep_chain_release_fac_I"/>
</dbReference>
<dbReference type="PROSITE" id="PS00745">
    <property type="entry name" value="RF_PROK_I"/>
    <property type="match status" value="1"/>
</dbReference>
<feature type="domain" description="Prokaryotic-type class I peptide chain release factors" evidence="3">
    <location>
        <begin position="159"/>
        <end position="175"/>
    </location>
</feature>
<comment type="similarity">
    <text evidence="1">Belongs to the prokaryotic/mitochondrial release factor family.</text>
</comment>
<dbReference type="PANTHER" id="PTHR43116:SF3">
    <property type="entry name" value="CLASS I PEPTIDE CHAIN RELEASE FACTOR"/>
    <property type="match status" value="1"/>
</dbReference>
<name>A0A7J7IH84_9RHOD</name>
<keyword evidence="5" id="KW-1185">Reference proteome</keyword>
<reference evidence="4 5" key="1">
    <citation type="journal article" date="2020" name="J. Phycol.">
        <title>Comparative genome analysis reveals Cyanidiococcus gen. nov., a new extremophilic red algal genus sister to Cyanidioschyzon (Cyanidioschyzonaceae, Rhodophyta).</title>
        <authorList>
            <person name="Liu S.-L."/>
            <person name="Chiang Y.-R."/>
            <person name="Yoon H.S."/>
            <person name="Fu H.-Y."/>
        </authorList>
    </citation>
    <scope>NUCLEOTIDE SEQUENCE [LARGE SCALE GENOMIC DNA]</scope>
    <source>
        <strain evidence="4 5">THAL066</strain>
    </source>
</reference>
<dbReference type="SUPFAM" id="SSF75620">
    <property type="entry name" value="Release factor"/>
    <property type="match status" value="1"/>
</dbReference>
<evidence type="ECO:0000313" key="5">
    <source>
        <dbReference type="Proteomes" id="UP000530660"/>
    </source>
</evidence>
<dbReference type="Gene3D" id="3.30.70.1660">
    <property type="match status" value="1"/>
</dbReference>
<evidence type="ECO:0000313" key="4">
    <source>
        <dbReference type="EMBL" id="KAF6001877.1"/>
    </source>
</evidence>
<dbReference type="OrthoDB" id="2019491at2759"/>
<dbReference type="InterPro" id="IPR005139">
    <property type="entry name" value="PCRF"/>
</dbReference>
<dbReference type="GO" id="GO:0003747">
    <property type="term" value="F:translation release factor activity"/>
    <property type="evidence" value="ECO:0007669"/>
    <property type="project" value="InterPro"/>
</dbReference>
<dbReference type="InterPro" id="IPR045853">
    <property type="entry name" value="Pep_chain_release_fac_I_sf"/>
</dbReference>
<comment type="caution">
    <text evidence="4">The sequence shown here is derived from an EMBL/GenBank/DDBJ whole genome shotgun (WGS) entry which is preliminary data.</text>
</comment>
<proteinExistence type="inferred from homology"/>
<dbReference type="Proteomes" id="UP000530660">
    <property type="component" value="Unassembled WGS sequence"/>
</dbReference>